<dbReference type="Proteomes" id="UP000027238">
    <property type="component" value="Unassembled WGS sequence"/>
</dbReference>
<name>A0A066X478_COLSU</name>
<accession>A0A066X478</accession>
<evidence type="ECO:0000313" key="2">
    <source>
        <dbReference type="Proteomes" id="UP000027238"/>
    </source>
</evidence>
<dbReference type="EMBL" id="JMSE01001175">
    <property type="protein sequence ID" value="KDN63953.1"/>
    <property type="molecule type" value="Genomic_DNA"/>
</dbReference>
<keyword evidence="2" id="KW-1185">Reference proteome</keyword>
<organism evidence="1 2">
    <name type="scientific">Colletotrichum sublineola</name>
    <name type="common">Sorghum anthracnose fungus</name>
    <dbReference type="NCBI Taxonomy" id="1173701"/>
    <lineage>
        <taxon>Eukaryota</taxon>
        <taxon>Fungi</taxon>
        <taxon>Dikarya</taxon>
        <taxon>Ascomycota</taxon>
        <taxon>Pezizomycotina</taxon>
        <taxon>Sordariomycetes</taxon>
        <taxon>Hypocreomycetidae</taxon>
        <taxon>Glomerellales</taxon>
        <taxon>Glomerellaceae</taxon>
        <taxon>Colletotrichum</taxon>
        <taxon>Colletotrichum graminicola species complex</taxon>
    </lineage>
</organism>
<dbReference type="HOGENOM" id="CLU_2209873_0_0_1"/>
<gene>
    <name evidence="1" type="ORF">CSUB01_12490</name>
</gene>
<protein>
    <submittedName>
        <fullName evidence="1">Uncharacterized protein</fullName>
    </submittedName>
</protein>
<reference evidence="2" key="1">
    <citation type="journal article" date="2014" name="Genome Announc.">
        <title>Draft genome sequence of Colletotrichum sublineola, a destructive pathogen of cultivated sorghum.</title>
        <authorList>
            <person name="Baroncelli R."/>
            <person name="Sanz-Martin J.M."/>
            <person name="Rech G.E."/>
            <person name="Sukno S.A."/>
            <person name="Thon M.R."/>
        </authorList>
    </citation>
    <scope>NUCLEOTIDE SEQUENCE [LARGE SCALE GENOMIC DNA]</scope>
    <source>
        <strain evidence="2">TX430BB</strain>
    </source>
</reference>
<evidence type="ECO:0000313" key="1">
    <source>
        <dbReference type="EMBL" id="KDN63953.1"/>
    </source>
</evidence>
<comment type="caution">
    <text evidence="1">The sequence shown here is derived from an EMBL/GenBank/DDBJ whole genome shotgun (WGS) entry which is preliminary data.</text>
</comment>
<proteinExistence type="predicted"/>
<dbReference type="OrthoDB" id="5045273at2759"/>
<sequence length="107" mass="11877">MEEGGEVDRFLQQLHQVQSTCVLCHGAKGEDGAAHAFSACPQKASGQWGRVQEGIRMIETEMFTKRRFELFSGCFHYGLPQGVCQRWEAEASDRGRFSLGSGACQFS</sequence>
<dbReference type="AlphaFoldDB" id="A0A066X478"/>